<dbReference type="EMBL" id="JBEDUW010000002">
    <property type="protein sequence ID" value="KAK9943252.1"/>
    <property type="molecule type" value="Genomic_DNA"/>
</dbReference>
<reference evidence="1 2" key="1">
    <citation type="journal article" date="2023" name="G3 (Bethesda)">
        <title>A chromosome-length genome assembly and annotation of blackberry (Rubus argutus, cv. 'Hillquist').</title>
        <authorList>
            <person name="Bruna T."/>
            <person name="Aryal R."/>
            <person name="Dudchenko O."/>
            <person name="Sargent D.J."/>
            <person name="Mead D."/>
            <person name="Buti M."/>
            <person name="Cavallini A."/>
            <person name="Hytonen T."/>
            <person name="Andres J."/>
            <person name="Pham M."/>
            <person name="Weisz D."/>
            <person name="Mascagni F."/>
            <person name="Usai G."/>
            <person name="Natali L."/>
            <person name="Bassil N."/>
            <person name="Fernandez G.E."/>
            <person name="Lomsadze A."/>
            <person name="Armour M."/>
            <person name="Olukolu B."/>
            <person name="Poorten T."/>
            <person name="Britton C."/>
            <person name="Davik J."/>
            <person name="Ashrafi H."/>
            <person name="Aiden E.L."/>
            <person name="Borodovsky M."/>
            <person name="Worthington M."/>
        </authorList>
    </citation>
    <scope>NUCLEOTIDE SEQUENCE [LARGE SCALE GENOMIC DNA]</scope>
    <source>
        <strain evidence="1">PI 553951</strain>
    </source>
</reference>
<name>A0AAW1Y2Z6_RUBAR</name>
<organism evidence="1 2">
    <name type="scientific">Rubus argutus</name>
    <name type="common">Southern blackberry</name>
    <dbReference type="NCBI Taxonomy" id="59490"/>
    <lineage>
        <taxon>Eukaryota</taxon>
        <taxon>Viridiplantae</taxon>
        <taxon>Streptophyta</taxon>
        <taxon>Embryophyta</taxon>
        <taxon>Tracheophyta</taxon>
        <taxon>Spermatophyta</taxon>
        <taxon>Magnoliopsida</taxon>
        <taxon>eudicotyledons</taxon>
        <taxon>Gunneridae</taxon>
        <taxon>Pentapetalae</taxon>
        <taxon>rosids</taxon>
        <taxon>fabids</taxon>
        <taxon>Rosales</taxon>
        <taxon>Rosaceae</taxon>
        <taxon>Rosoideae</taxon>
        <taxon>Rosoideae incertae sedis</taxon>
        <taxon>Rubus</taxon>
    </lineage>
</organism>
<protein>
    <submittedName>
        <fullName evidence="1">Uncharacterized protein</fullName>
    </submittedName>
</protein>
<proteinExistence type="predicted"/>
<evidence type="ECO:0000313" key="1">
    <source>
        <dbReference type="EMBL" id="KAK9943252.1"/>
    </source>
</evidence>
<comment type="caution">
    <text evidence="1">The sequence shown here is derived from an EMBL/GenBank/DDBJ whole genome shotgun (WGS) entry which is preliminary data.</text>
</comment>
<gene>
    <name evidence="1" type="ORF">M0R45_008866</name>
</gene>
<dbReference type="Proteomes" id="UP001457282">
    <property type="component" value="Unassembled WGS sequence"/>
</dbReference>
<sequence length="67" mass="7085">MDGFDDDLGIQLSIDAVRWLWLGRGLNGGLREGYGDAGVGSSGLGLEAMASAERKAQAFRAGCKRQI</sequence>
<dbReference type="AlphaFoldDB" id="A0AAW1Y2Z6"/>
<keyword evidence="2" id="KW-1185">Reference proteome</keyword>
<accession>A0AAW1Y2Z6</accession>
<evidence type="ECO:0000313" key="2">
    <source>
        <dbReference type="Proteomes" id="UP001457282"/>
    </source>
</evidence>